<dbReference type="WBParaSite" id="nRc.2.0.1.t34272-RA">
    <property type="protein sequence ID" value="nRc.2.0.1.t34272-RA"/>
    <property type="gene ID" value="nRc.2.0.1.g34272"/>
</dbReference>
<dbReference type="AlphaFoldDB" id="A0A915K8Q7"/>
<evidence type="ECO:0000313" key="1">
    <source>
        <dbReference type="Proteomes" id="UP000887565"/>
    </source>
</evidence>
<sequence>NEPSIILHKSLRPRCIDHFKIQSSEKISILHFRNTMKLLYFMQTFIKFVLLKQNWELTIVRVTDENSRSSYLKTYMI</sequence>
<protein>
    <submittedName>
        <fullName evidence="2">Ovule protein</fullName>
    </submittedName>
</protein>
<keyword evidence="1" id="KW-1185">Reference proteome</keyword>
<dbReference type="Proteomes" id="UP000887565">
    <property type="component" value="Unplaced"/>
</dbReference>
<organism evidence="1 2">
    <name type="scientific">Romanomermis culicivorax</name>
    <name type="common">Nematode worm</name>
    <dbReference type="NCBI Taxonomy" id="13658"/>
    <lineage>
        <taxon>Eukaryota</taxon>
        <taxon>Metazoa</taxon>
        <taxon>Ecdysozoa</taxon>
        <taxon>Nematoda</taxon>
        <taxon>Enoplea</taxon>
        <taxon>Dorylaimia</taxon>
        <taxon>Mermithida</taxon>
        <taxon>Mermithoidea</taxon>
        <taxon>Mermithidae</taxon>
        <taxon>Romanomermis</taxon>
    </lineage>
</organism>
<accession>A0A915K8Q7</accession>
<evidence type="ECO:0000313" key="2">
    <source>
        <dbReference type="WBParaSite" id="nRc.2.0.1.t34272-RA"/>
    </source>
</evidence>
<proteinExistence type="predicted"/>
<reference evidence="2" key="1">
    <citation type="submission" date="2022-11" db="UniProtKB">
        <authorList>
            <consortium name="WormBaseParasite"/>
        </authorList>
    </citation>
    <scope>IDENTIFICATION</scope>
</reference>
<name>A0A915K8Q7_ROMCU</name>